<dbReference type="PROSITE" id="PS50949">
    <property type="entry name" value="HTH_GNTR"/>
    <property type="match status" value="1"/>
</dbReference>
<organism evidence="5 6">
    <name type="scientific">Cereibacter sphaeroides</name>
    <name type="common">Rhodobacter sphaeroides</name>
    <dbReference type="NCBI Taxonomy" id="1063"/>
    <lineage>
        <taxon>Bacteria</taxon>
        <taxon>Pseudomonadati</taxon>
        <taxon>Pseudomonadota</taxon>
        <taxon>Alphaproteobacteria</taxon>
        <taxon>Rhodobacterales</taxon>
        <taxon>Paracoccaceae</taxon>
        <taxon>Cereibacter</taxon>
    </lineage>
</organism>
<dbReference type="InterPro" id="IPR036388">
    <property type="entry name" value="WH-like_DNA-bd_sf"/>
</dbReference>
<dbReference type="SUPFAM" id="SSF46785">
    <property type="entry name" value="Winged helix' DNA-binding domain"/>
    <property type="match status" value="1"/>
</dbReference>
<keyword evidence="2" id="KW-0238">DNA-binding</keyword>
<dbReference type="InterPro" id="IPR000524">
    <property type="entry name" value="Tscrpt_reg_HTH_GntR"/>
</dbReference>
<dbReference type="InterPro" id="IPR011711">
    <property type="entry name" value="GntR_C"/>
</dbReference>
<dbReference type="RefSeq" id="WP_119001450.1">
    <property type="nucleotide sequence ID" value="NZ_QWGP01000043.1"/>
</dbReference>
<sequence>MDESKTNPEMTLTEGAGRQGRRVMSTCLRDFVSAIVSGELAEGKTLPSEADLMARFGVSRTTLRETMQHMVAQGLIRSRPRAGTMVLPRGQWNMLDPVVLDAALAQPNDFAFYDALMQAREVLEPAAAAAAAASADNEALVEITRAFEAMRKSDGRDDEAWSIADLAFHTALNRASGNWVFAQFGIAIRAALLASFRKTNRASQSFHEAIGMHEKVLEAIRMRQPETARTAMQTLLRHARRDMEAMYSNRRT</sequence>
<comment type="caution">
    <text evidence="5">The sequence shown here is derived from an EMBL/GenBank/DDBJ whole genome shotgun (WGS) entry which is preliminary data.</text>
</comment>
<name>A0AAX1UF08_CERSP</name>
<reference evidence="5 6" key="1">
    <citation type="submission" date="2018-08" db="EMBL/GenBank/DDBJ databases">
        <title>Draft genome sequence of Rhodobacter sphaeroides FY.</title>
        <authorList>
            <person name="Rayyan A."/>
            <person name="Meyer T.E."/>
            <person name="Kyndt J.A."/>
        </authorList>
    </citation>
    <scope>NUCLEOTIDE SEQUENCE [LARGE SCALE GENOMIC DNA]</scope>
    <source>
        <strain evidence="5 6">FY</strain>
    </source>
</reference>
<dbReference type="SMART" id="SM00345">
    <property type="entry name" value="HTH_GNTR"/>
    <property type="match status" value="1"/>
</dbReference>
<dbReference type="InterPro" id="IPR036390">
    <property type="entry name" value="WH_DNA-bd_sf"/>
</dbReference>
<dbReference type="GO" id="GO:0003677">
    <property type="term" value="F:DNA binding"/>
    <property type="evidence" value="ECO:0007669"/>
    <property type="project" value="UniProtKB-KW"/>
</dbReference>
<protein>
    <submittedName>
        <fullName evidence="5">FadR family transcriptional regulator</fullName>
    </submittedName>
</protein>
<dbReference type="InterPro" id="IPR008920">
    <property type="entry name" value="TF_FadR/GntR_C"/>
</dbReference>
<dbReference type="Gene3D" id="1.20.120.530">
    <property type="entry name" value="GntR ligand-binding domain-like"/>
    <property type="match status" value="1"/>
</dbReference>
<accession>A0AAX1UF08</accession>
<dbReference type="SUPFAM" id="SSF48008">
    <property type="entry name" value="GntR ligand-binding domain-like"/>
    <property type="match status" value="1"/>
</dbReference>
<dbReference type="AlphaFoldDB" id="A0AAX1UF08"/>
<evidence type="ECO:0000256" key="3">
    <source>
        <dbReference type="ARBA" id="ARBA00023163"/>
    </source>
</evidence>
<evidence type="ECO:0000256" key="2">
    <source>
        <dbReference type="ARBA" id="ARBA00023125"/>
    </source>
</evidence>
<evidence type="ECO:0000256" key="1">
    <source>
        <dbReference type="ARBA" id="ARBA00023015"/>
    </source>
</evidence>
<keyword evidence="1" id="KW-0805">Transcription regulation</keyword>
<gene>
    <name evidence="5" type="ORF">D1114_21745</name>
</gene>
<dbReference type="Proteomes" id="UP000266305">
    <property type="component" value="Unassembled WGS sequence"/>
</dbReference>
<dbReference type="GO" id="GO:0003700">
    <property type="term" value="F:DNA-binding transcription factor activity"/>
    <property type="evidence" value="ECO:0007669"/>
    <property type="project" value="InterPro"/>
</dbReference>
<dbReference type="PRINTS" id="PR00035">
    <property type="entry name" value="HTHGNTR"/>
</dbReference>
<dbReference type="Gene3D" id="1.10.10.10">
    <property type="entry name" value="Winged helix-like DNA-binding domain superfamily/Winged helix DNA-binding domain"/>
    <property type="match status" value="1"/>
</dbReference>
<dbReference type="PANTHER" id="PTHR43537:SF44">
    <property type="entry name" value="GNTR FAMILY REGULATORY PROTEIN"/>
    <property type="match status" value="1"/>
</dbReference>
<evidence type="ECO:0000313" key="6">
    <source>
        <dbReference type="Proteomes" id="UP000266305"/>
    </source>
</evidence>
<feature type="domain" description="HTH gntR-type" evidence="4">
    <location>
        <begin position="21"/>
        <end position="89"/>
    </location>
</feature>
<dbReference type="CDD" id="cd07377">
    <property type="entry name" value="WHTH_GntR"/>
    <property type="match status" value="1"/>
</dbReference>
<evidence type="ECO:0000259" key="4">
    <source>
        <dbReference type="PROSITE" id="PS50949"/>
    </source>
</evidence>
<proteinExistence type="predicted"/>
<dbReference type="SMART" id="SM00895">
    <property type="entry name" value="FCD"/>
    <property type="match status" value="1"/>
</dbReference>
<dbReference type="Pfam" id="PF07729">
    <property type="entry name" value="FCD"/>
    <property type="match status" value="1"/>
</dbReference>
<dbReference type="EMBL" id="QWGP01000043">
    <property type="protein sequence ID" value="RHZ90896.1"/>
    <property type="molecule type" value="Genomic_DNA"/>
</dbReference>
<evidence type="ECO:0000313" key="5">
    <source>
        <dbReference type="EMBL" id="RHZ90896.1"/>
    </source>
</evidence>
<dbReference type="PANTHER" id="PTHR43537">
    <property type="entry name" value="TRANSCRIPTIONAL REGULATOR, GNTR FAMILY"/>
    <property type="match status" value="1"/>
</dbReference>
<keyword evidence="3" id="KW-0804">Transcription</keyword>
<dbReference type="Pfam" id="PF00392">
    <property type="entry name" value="GntR"/>
    <property type="match status" value="1"/>
</dbReference>